<evidence type="ECO:0000313" key="13">
    <source>
        <dbReference type="Proteomes" id="UP000238634"/>
    </source>
</evidence>
<dbReference type="PROSITE" id="PS50109">
    <property type="entry name" value="HIS_KIN"/>
    <property type="match status" value="1"/>
</dbReference>
<evidence type="ECO:0000256" key="7">
    <source>
        <dbReference type="ARBA" id="ARBA00023136"/>
    </source>
</evidence>
<dbReference type="Pfam" id="PF02518">
    <property type="entry name" value="HATPase_c"/>
    <property type="match status" value="1"/>
</dbReference>
<evidence type="ECO:0000259" key="11">
    <source>
        <dbReference type="PROSITE" id="PS50113"/>
    </source>
</evidence>
<dbReference type="NCBIfam" id="TIGR00229">
    <property type="entry name" value="sensory_box"/>
    <property type="match status" value="2"/>
</dbReference>
<evidence type="ECO:0000313" key="12">
    <source>
        <dbReference type="EMBL" id="PSB20418.1"/>
    </source>
</evidence>
<keyword evidence="13" id="KW-1185">Reference proteome</keyword>
<sequence>MTVENRSAIKLALWEQEQEFETTFELAGVGIAHVSPTGQWLRVNQKLCEIVGYSHEELVQKTFQEITYLEDLDSDLECMHQLLAGEIPNYSLEKRYIRKDGSLVWINLTASLVHKPNGDPKYFIAVVKDISAHKQAETELKQAKDDRDRFFTLSLDLLCVAGMDGYFKRINPAFERILGYSADELLGKPFLEFVHPDDRATTLAEVEKLVAGATTLHFENRYRCQDGSYRWLDWVSVPIVEEGLVYAVAHDVTQHKQAEREIKQLNEDLESRVKQRTAQLEAANRELESFSYSVSHDLRAPLRHIAGFVGLLKARLASVNLDETSDRYITTIAETTKQAGVLIDDLLTFSRMGRSEMHTITFSLTELLKEVKREIDLDVGDRTIHWKIHPLPPIQGDPSMLRLVLRNLLENAAKYTRLRQETEIEVGSFDHSDEMIFFVRDNGIGFDMRYVDKLFGIFQRLHVGTQFEGTGIGLANVQRIIHRHGGRVWAEGEVDRGATFYFSLPKHHAEHPKELLISDC</sequence>
<dbReference type="InterPro" id="IPR005467">
    <property type="entry name" value="His_kinase_dom"/>
</dbReference>
<keyword evidence="8" id="KW-0175">Coiled coil</keyword>
<keyword evidence="4" id="KW-0808">Transferase</keyword>
<dbReference type="STRING" id="1920490.GCA_001895925_04229"/>
<dbReference type="InterPro" id="IPR000014">
    <property type="entry name" value="PAS"/>
</dbReference>
<reference evidence="12 13" key="2">
    <citation type="submission" date="2018-03" db="EMBL/GenBank/DDBJ databases">
        <title>The ancient ancestry and fast evolution of plastids.</title>
        <authorList>
            <person name="Moore K.R."/>
            <person name="Magnabosco C."/>
            <person name="Momper L."/>
            <person name="Gold D.A."/>
            <person name="Bosak T."/>
            <person name="Fournier G.P."/>
        </authorList>
    </citation>
    <scope>NUCLEOTIDE SEQUENCE [LARGE SCALE GENOMIC DNA]</scope>
    <source>
        <strain evidence="12 13">ULC007</strain>
    </source>
</reference>
<dbReference type="InterPro" id="IPR036097">
    <property type="entry name" value="HisK_dim/P_sf"/>
</dbReference>
<dbReference type="EMBL" id="PVWG01000006">
    <property type="protein sequence ID" value="PSB20418.1"/>
    <property type="molecule type" value="Genomic_DNA"/>
</dbReference>
<dbReference type="PROSITE" id="PS50113">
    <property type="entry name" value="PAC"/>
    <property type="match status" value="1"/>
</dbReference>
<evidence type="ECO:0000256" key="8">
    <source>
        <dbReference type="SAM" id="Coils"/>
    </source>
</evidence>
<name>A0A2T1DIU7_9CYAN</name>
<dbReference type="Gene3D" id="1.10.287.130">
    <property type="match status" value="1"/>
</dbReference>
<comment type="catalytic activity">
    <reaction evidence="1">
        <text>ATP + protein L-histidine = ADP + protein N-phospho-L-histidine.</text>
        <dbReference type="EC" id="2.7.13.3"/>
    </reaction>
</comment>
<dbReference type="EC" id="2.7.13.3" evidence="2"/>
<organism evidence="12 13">
    <name type="scientific">Phormidesmis priestleyi ULC007</name>
    <dbReference type="NCBI Taxonomy" id="1920490"/>
    <lineage>
        <taxon>Bacteria</taxon>
        <taxon>Bacillati</taxon>
        <taxon>Cyanobacteriota</taxon>
        <taxon>Cyanophyceae</taxon>
        <taxon>Leptolyngbyales</taxon>
        <taxon>Leptolyngbyaceae</taxon>
        <taxon>Phormidesmis</taxon>
    </lineage>
</organism>
<dbReference type="InterPro" id="IPR000700">
    <property type="entry name" value="PAS-assoc_C"/>
</dbReference>
<dbReference type="Pfam" id="PF08447">
    <property type="entry name" value="PAS_3"/>
    <property type="match status" value="2"/>
</dbReference>
<dbReference type="PANTHER" id="PTHR42878:SF15">
    <property type="entry name" value="BACTERIOPHYTOCHROME"/>
    <property type="match status" value="1"/>
</dbReference>
<comment type="caution">
    <text evidence="12">The sequence shown here is derived from an EMBL/GenBank/DDBJ whole genome shotgun (WGS) entry which is preliminary data.</text>
</comment>
<dbReference type="SUPFAM" id="SSF47384">
    <property type="entry name" value="Homodimeric domain of signal transducing histidine kinase"/>
    <property type="match status" value="1"/>
</dbReference>
<evidence type="ECO:0000259" key="9">
    <source>
        <dbReference type="PROSITE" id="PS50109"/>
    </source>
</evidence>
<dbReference type="InterPro" id="IPR003594">
    <property type="entry name" value="HATPase_dom"/>
</dbReference>
<dbReference type="SMART" id="SM00086">
    <property type="entry name" value="PAC"/>
    <property type="match status" value="2"/>
</dbReference>
<dbReference type="RefSeq" id="WP_073070335.1">
    <property type="nucleotide sequence ID" value="NZ_MPPI01000006.1"/>
</dbReference>
<dbReference type="GO" id="GO:0030295">
    <property type="term" value="F:protein kinase activator activity"/>
    <property type="evidence" value="ECO:0007669"/>
    <property type="project" value="TreeGrafter"/>
</dbReference>
<dbReference type="Gene3D" id="3.30.450.20">
    <property type="entry name" value="PAS domain"/>
    <property type="match status" value="2"/>
</dbReference>
<evidence type="ECO:0000256" key="6">
    <source>
        <dbReference type="ARBA" id="ARBA00023012"/>
    </source>
</evidence>
<evidence type="ECO:0000256" key="3">
    <source>
        <dbReference type="ARBA" id="ARBA00022553"/>
    </source>
</evidence>
<keyword evidence="5" id="KW-0418">Kinase</keyword>
<keyword evidence="7" id="KW-0472">Membrane</keyword>
<dbReference type="CDD" id="cd00130">
    <property type="entry name" value="PAS"/>
    <property type="match status" value="2"/>
</dbReference>
<dbReference type="InterPro" id="IPR004358">
    <property type="entry name" value="Sig_transdc_His_kin-like_C"/>
</dbReference>
<dbReference type="GO" id="GO:0000155">
    <property type="term" value="F:phosphorelay sensor kinase activity"/>
    <property type="evidence" value="ECO:0007669"/>
    <property type="project" value="InterPro"/>
</dbReference>
<evidence type="ECO:0000256" key="1">
    <source>
        <dbReference type="ARBA" id="ARBA00000085"/>
    </source>
</evidence>
<dbReference type="GO" id="GO:0007234">
    <property type="term" value="P:osmosensory signaling via phosphorelay pathway"/>
    <property type="evidence" value="ECO:0007669"/>
    <property type="project" value="TreeGrafter"/>
</dbReference>
<dbReference type="InterPro" id="IPR001610">
    <property type="entry name" value="PAC"/>
</dbReference>
<dbReference type="GO" id="GO:0000156">
    <property type="term" value="F:phosphorelay response regulator activity"/>
    <property type="evidence" value="ECO:0007669"/>
    <property type="project" value="TreeGrafter"/>
</dbReference>
<dbReference type="InterPro" id="IPR013655">
    <property type="entry name" value="PAS_fold_3"/>
</dbReference>
<dbReference type="AlphaFoldDB" id="A0A2T1DIU7"/>
<dbReference type="GO" id="GO:0016020">
    <property type="term" value="C:membrane"/>
    <property type="evidence" value="ECO:0007669"/>
    <property type="project" value="UniProtKB-SubCell"/>
</dbReference>
<gene>
    <name evidence="12" type="ORF">C7B65_08255</name>
</gene>
<dbReference type="FunFam" id="3.30.565.10:FF:000006">
    <property type="entry name" value="Sensor histidine kinase WalK"/>
    <property type="match status" value="1"/>
</dbReference>
<feature type="domain" description="Histidine kinase" evidence="9">
    <location>
        <begin position="293"/>
        <end position="508"/>
    </location>
</feature>
<dbReference type="FunFam" id="1.10.287.130:FF:000070">
    <property type="entry name" value="Histidine kinase sensor protein"/>
    <property type="match status" value="1"/>
</dbReference>
<dbReference type="SMART" id="SM00387">
    <property type="entry name" value="HATPase_c"/>
    <property type="match status" value="1"/>
</dbReference>
<protein>
    <recommendedName>
        <fullName evidence="2">histidine kinase</fullName>
        <ecNumber evidence="2">2.7.13.3</ecNumber>
    </recommendedName>
</protein>
<evidence type="ECO:0000259" key="10">
    <source>
        <dbReference type="PROSITE" id="PS50112"/>
    </source>
</evidence>
<dbReference type="SUPFAM" id="SSF55874">
    <property type="entry name" value="ATPase domain of HSP90 chaperone/DNA topoisomerase II/histidine kinase"/>
    <property type="match status" value="1"/>
</dbReference>
<keyword evidence="3" id="KW-0597">Phosphoprotein</keyword>
<dbReference type="OrthoDB" id="518094at2"/>
<dbReference type="PANTHER" id="PTHR42878">
    <property type="entry name" value="TWO-COMPONENT HISTIDINE KINASE"/>
    <property type="match status" value="1"/>
</dbReference>
<dbReference type="Proteomes" id="UP000238634">
    <property type="component" value="Unassembled WGS sequence"/>
</dbReference>
<dbReference type="PRINTS" id="PR00344">
    <property type="entry name" value="BCTRLSENSOR"/>
</dbReference>
<feature type="domain" description="PAS" evidence="10">
    <location>
        <begin position="16"/>
        <end position="86"/>
    </location>
</feature>
<dbReference type="SMART" id="SM00388">
    <property type="entry name" value="HisKA"/>
    <property type="match status" value="1"/>
</dbReference>
<dbReference type="InterPro" id="IPR036890">
    <property type="entry name" value="HATPase_C_sf"/>
</dbReference>
<feature type="domain" description="PAC" evidence="11">
    <location>
        <begin position="90"/>
        <end position="142"/>
    </location>
</feature>
<dbReference type="Gene3D" id="3.30.565.10">
    <property type="entry name" value="Histidine kinase-like ATPase, C-terminal domain"/>
    <property type="match status" value="1"/>
</dbReference>
<dbReference type="InterPro" id="IPR003661">
    <property type="entry name" value="HisK_dim/P_dom"/>
</dbReference>
<proteinExistence type="predicted"/>
<evidence type="ECO:0000256" key="4">
    <source>
        <dbReference type="ARBA" id="ARBA00022679"/>
    </source>
</evidence>
<feature type="domain" description="PAS" evidence="10">
    <location>
        <begin position="164"/>
        <end position="213"/>
    </location>
</feature>
<dbReference type="SUPFAM" id="SSF55785">
    <property type="entry name" value="PYP-like sensor domain (PAS domain)"/>
    <property type="match status" value="2"/>
</dbReference>
<evidence type="ECO:0000256" key="5">
    <source>
        <dbReference type="ARBA" id="ARBA00022777"/>
    </source>
</evidence>
<dbReference type="Pfam" id="PF00512">
    <property type="entry name" value="HisKA"/>
    <property type="match status" value="1"/>
</dbReference>
<reference evidence="12 13" key="1">
    <citation type="submission" date="2018-02" db="EMBL/GenBank/DDBJ databases">
        <authorList>
            <person name="Cohen D.B."/>
            <person name="Kent A.D."/>
        </authorList>
    </citation>
    <scope>NUCLEOTIDE SEQUENCE [LARGE SCALE GENOMIC DNA]</scope>
    <source>
        <strain evidence="12 13">ULC007</strain>
    </source>
</reference>
<accession>A0A2T1DIU7</accession>
<keyword evidence="6" id="KW-0902">Two-component regulatory system</keyword>
<feature type="coiled-coil region" evidence="8">
    <location>
        <begin position="248"/>
        <end position="286"/>
    </location>
</feature>
<dbReference type="SMART" id="SM00091">
    <property type="entry name" value="PAS"/>
    <property type="match status" value="2"/>
</dbReference>
<dbReference type="InterPro" id="IPR035965">
    <property type="entry name" value="PAS-like_dom_sf"/>
</dbReference>
<dbReference type="InterPro" id="IPR050351">
    <property type="entry name" value="BphY/WalK/GraS-like"/>
</dbReference>
<dbReference type="PROSITE" id="PS50112">
    <property type="entry name" value="PAS"/>
    <property type="match status" value="2"/>
</dbReference>
<evidence type="ECO:0000256" key="2">
    <source>
        <dbReference type="ARBA" id="ARBA00012438"/>
    </source>
</evidence>
<dbReference type="CDD" id="cd00082">
    <property type="entry name" value="HisKA"/>
    <property type="match status" value="1"/>
</dbReference>